<dbReference type="InParanoid" id="A0A5K4EBV4"/>
<reference evidence="3" key="1">
    <citation type="journal article" date="2012" name="PLoS Negl. Trop. Dis.">
        <title>A systematically improved high quality genome and transcriptome of the human blood fluke Schistosoma mansoni.</title>
        <authorList>
            <person name="Protasio A.V."/>
            <person name="Tsai I.J."/>
            <person name="Babbage A."/>
            <person name="Nichol S."/>
            <person name="Hunt M."/>
            <person name="Aslett M.A."/>
            <person name="De Silva N."/>
            <person name="Velarde G.S."/>
            <person name="Anderson T.J."/>
            <person name="Clark R.C."/>
            <person name="Davidson C."/>
            <person name="Dillon G.P."/>
            <person name="Holroyd N.E."/>
            <person name="LoVerde P.T."/>
            <person name="Lloyd C."/>
            <person name="McQuillan J."/>
            <person name="Oliveira G."/>
            <person name="Otto T.D."/>
            <person name="Parker-Manuel S.J."/>
            <person name="Quail M.A."/>
            <person name="Wilson R.A."/>
            <person name="Zerlotini A."/>
            <person name="Dunne D.W."/>
            <person name="Berriman M."/>
        </authorList>
    </citation>
    <scope>NUCLEOTIDE SEQUENCE [LARGE SCALE GENOMIC DNA]</scope>
    <source>
        <strain evidence="3">Puerto Rican</strain>
    </source>
</reference>
<proteinExistence type="predicted"/>
<keyword evidence="3" id="KW-1185">Reference proteome</keyword>
<dbReference type="AlphaFoldDB" id="A0A5K4EBV4"/>
<dbReference type="RefSeq" id="XP_018649581.1">
    <property type="nucleotide sequence ID" value="XM_018795250.1"/>
</dbReference>
<evidence type="ECO:0000256" key="2">
    <source>
        <dbReference type="SAM" id="SignalP"/>
    </source>
</evidence>
<feature type="region of interest" description="Disordered" evidence="1">
    <location>
        <begin position="78"/>
        <end position="167"/>
    </location>
</feature>
<accession>A0A5K4EBV4</accession>
<reference evidence="4" key="2">
    <citation type="submission" date="2019-11" db="UniProtKB">
        <authorList>
            <consortium name="WormBaseParasite"/>
        </authorList>
    </citation>
    <scope>IDENTIFICATION</scope>
    <source>
        <strain evidence="4">Puerto Rican</strain>
    </source>
</reference>
<organism evidence="3 4">
    <name type="scientific">Schistosoma mansoni</name>
    <name type="common">Blood fluke</name>
    <dbReference type="NCBI Taxonomy" id="6183"/>
    <lineage>
        <taxon>Eukaryota</taxon>
        <taxon>Metazoa</taxon>
        <taxon>Spiralia</taxon>
        <taxon>Lophotrochozoa</taxon>
        <taxon>Platyhelminthes</taxon>
        <taxon>Trematoda</taxon>
        <taxon>Digenea</taxon>
        <taxon>Strigeidida</taxon>
        <taxon>Schistosomatoidea</taxon>
        <taxon>Schistosomatidae</taxon>
        <taxon>Schistosoma</taxon>
    </lineage>
</organism>
<dbReference type="WBParaSite" id="Smp_032670.1">
    <property type="protein sequence ID" value="Smp_032670.1"/>
    <property type="gene ID" value="Smp_032670"/>
</dbReference>
<dbReference type="GeneID" id="8348650"/>
<dbReference type="CTD" id="8348650"/>
<evidence type="ECO:0000313" key="4">
    <source>
        <dbReference type="WBParaSite" id="Smp_032670.1"/>
    </source>
</evidence>
<evidence type="ECO:0000256" key="1">
    <source>
        <dbReference type="SAM" id="MobiDB-lite"/>
    </source>
</evidence>
<feature type="compositionally biased region" description="Polar residues" evidence="1">
    <location>
        <begin position="78"/>
        <end position="102"/>
    </location>
</feature>
<feature type="signal peptide" evidence="2">
    <location>
        <begin position="1"/>
        <end position="17"/>
    </location>
</feature>
<name>A0A5K4EBV4_SCHMA</name>
<dbReference type="Proteomes" id="UP000008854">
    <property type="component" value="Unassembled WGS sequence"/>
</dbReference>
<feature type="compositionally biased region" description="Basic residues" evidence="1">
    <location>
        <begin position="121"/>
        <end position="154"/>
    </location>
</feature>
<evidence type="ECO:0000313" key="3">
    <source>
        <dbReference type="Proteomes" id="UP000008854"/>
    </source>
</evidence>
<feature type="compositionally biased region" description="Low complexity" evidence="1">
    <location>
        <begin position="105"/>
        <end position="117"/>
    </location>
</feature>
<sequence>MMMKNSWLLSAIIAVSAVFVQSDDLSYTVPKDLAEYVYFDKCYKIAEQTAVVKNDNQPIKNEPIVEPTVAVNTGSEVISDTQSKSEQLKVTESNPIITNQERIITGNTNTAQQNTGEKTGKKNNKRKNRKNTGKKTGKKTNKKTGKKTGKKTNKVKAVDAVGMHDRL</sequence>
<feature type="chain" id="PRO_5040352383" evidence="2">
    <location>
        <begin position="18"/>
        <end position="167"/>
    </location>
</feature>
<protein>
    <submittedName>
        <fullName evidence="4">Egg protein C122-like</fullName>
    </submittedName>
</protein>
<keyword evidence="2" id="KW-0732">Signal</keyword>